<dbReference type="InterPro" id="IPR004111">
    <property type="entry name" value="Repressor_TetR_C"/>
</dbReference>
<dbReference type="GO" id="GO:0000976">
    <property type="term" value="F:transcription cis-regulatory region binding"/>
    <property type="evidence" value="ECO:0007669"/>
    <property type="project" value="TreeGrafter"/>
</dbReference>
<dbReference type="Gene3D" id="1.10.357.10">
    <property type="entry name" value="Tetracycline Repressor, domain 2"/>
    <property type="match status" value="1"/>
</dbReference>
<keyword evidence="3" id="KW-0804">Transcription</keyword>
<dbReference type="EMBL" id="BOQM01000001">
    <property type="protein sequence ID" value="GIM81435.1"/>
    <property type="molecule type" value="Genomic_DNA"/>
</dbReference>
<dbReference type="InterPro" id="IPR050109">
    <property type="entry name" value="HTH-type_TetR-like_transc_reg"/>
</dbReference>
<dbReference type="Pfam" id="PF02909">
    <property type="entry name" value="TetR_C_1"/>
    <property type="match status" value="1"/>
</dbReference>
<feature type="domain" description="HTH tetR-type" evidence="5">
    <location>
        <begin position="24"/>
        <end position="84"/>
    </location>
</feature>
<accession>A0A542XUX7</accession>
<dbReference type="GO" id="GO:0003700">
    <property type="term" value="F:DNA-binding transcription factor activity"/>
    <property type="evidence" value="ECO:0007669"/>
    <property type="project" value="TreeGrafter"/>
</dbReference>
<dbReference type="SUPFAM" id="SSF46689">
    <property type="entry name" value="Homeodomain-like"/>
    <property type="match status" value="1"/>
</dbReference>
<dbReference type="InterPro" id="IPR009057">
    <property type="entry name" value="Homeodomain-like_sf"/>
</dbReference>
<keyword evidence="9" id="KW-1185">Reference proteome</keyword>
<evidence type="ECO:0000256" key="3">
    <source>
        <dbReference type="ARBA" id="ARBA00023163"/>
    </source>
</evidence>
<dbReference type="AlphaFoldDB" id="A0A542XUX7"/>
<comment type="caution">
    <text evidence="7">The sequence shown here is derived from an EMBL/GenBank/DDBJ whole genome shotgun (WGS) entry which is preliminary data.</text>
</comment>
<dbReference type="InterPro" id="IPR036271">
    <property type="entry name" value="Tet_transcr_reg_TetR-rel_C_sf"/>
</dbReference>
<dbReference type="PANTHER" id="PTHR30055:SF151">
    <property type="entry name" value="TRANSCRIPTIONAL REGULATORY PROTEIN"/>
    <property type="match status" value="1"/>
</dbReference>
<name>A0A542XUX7_SALAC</name>
<evidence type="ECO:0000313" key="9">
    <source>
        <dbReference type="Proteomes" id="UP000677457"/>
    </source>
</evidence>
<dbReference type="PROSITE" id="PS50977">
    <property type="entry name" value="HTH_TETR_2"/>
    <property type="match status" value="1"/>
</dbReference>
<dbReference type="Proteomes" id="UP000315983">
    <property type="component" value="Unassembled WGS sequence"/>
</dbReference>
<dbReference type="PANTHER" id="PTHR30055">
    <property type="entry name" value="HTH-TYPE TRANSCRIPTIONAL REGULATOR RUTR"/>
    <property type="match status" value="1"/>
</dbReference>
<evidence type="ECO:0000259" key="5">
    <source>
        <dbReference type="PROSITE" id="PS50977"/>
    </source>
</evidence>
<dbReference type="Proteomes" id="UP000677457">
    <property type="component" value="Unassembled WGS sequence"/>
</dbReference>
<dbReference type="Pfam" id="PF00440">
    <property type="entry name" value="TetR_N"/>
    <property type="match status" value="1"/>
</dbReference>
<keyword evidence="2 4" id="KW-0238">DNA-binding</keyword>
<dbReference type="EMBL" id="VFOL01000001">
    <property type="protein sequence ID" value="TQL39612.1"/>
    <property type="molecule type" value="Genomic_DNA"/>
</dbReference>
<organism evidence="7 8">
    <name type="scientific">Salinispora arenicola</name>
    <dbReference type="NCBI Taxonomy" id="168697"/>
    <lineage>
        <taxon>Bacteria</taxon>
        <taxon>Bacillati</taxon>
        <taxon>Actinomycetota</taxon>
        <taxon>Actinomycetes</taxon>
        <taxon>Micromonosporales</taxon>
        <taxon>Micromonosporaceae</taxon>
        <taxon>Salinispora</taxon>
    </lineage>
</organism>
<evidence type="ECO:0000256" key="4">
    <source>
        <dbReference type="PROSITE-ProRule" id="PRU00335"/>
    </source>
</evidence>
<gene>
    <name evidence="7" type="ORF">FB564_4879</name>
    <name evidence="6" type="ORF">Sar04_02150</name>
</gene>
<evidence type="ECO:0000256" key="2">
    <source>
        <dbReference type="ARBA" id="ARBA00023125"/>
    </source>
</evidence>
<dbReference type="InterPro" id="IPR001647">
    <property type="entry name" value="HTH_TetR"/>
</dbReference>
<evidence type="ECO:0000313" key="7">
    <source>
        <dbReference type="EMBL" id="TQL39612.1"/>
    </source>
</evidence>
<protein>
    <submittedName>
        <fullName evidence="7">TetR family transcriptional regulator</fullName>
    </submittedName>
</protein>
<sequence length="240" mass="25167">MVAGSVMDVLWARPTTPRRGPKPTLSLEVMASAAIRIADIDGLPAVTMHRIAEVLGVTKMALYRYVPGKDEIVALMVNTALGEPPSTPHPGWRPRLVAWAKSLYERLSQHPWALEATVGARAIGPNEIAWMEEAASALAGTGLTGAETLDVVATLVAQARMVAQQVAAFGSDAPEQAINAALGDLVAAYEDRYPAMAAALADTAAGTDQALDFGIQRILDGVELLITRRGGAHPTTLAAG</sequence>
<evidence type="ECO:0000256" key="1">
    <source>
        <dbReference type="ARBA" id="ARBA00023015"/>
    </source>
</evidence>
<dbReference type="GO" id="GO:0045892">
    <property type="term" value="P:negative regulation of DNA-templated transcription"/>
    <property type="evidence" value="ECO:0007669"/>
    <property type="project" value="InterPro"/>
</dbReference>
<evidence type="ECO:0000313" key="8">
    <source>
        <dbReference type="Proteomes" id="UP000315983"/>
    </source>
</evidence>
<evidence type="ECO:0000313" key="6">
    <source>
        <dbReference type="EMBL" id="GIM81435.1"/>
    </source>
</evidence>
<proteinExistence type="predicted"/>
<reference evidence="6 9" key="2">
    <citation type="submission" date="2021-03" db="EMBL/GenBank/DDBJ databases">
        <title>Whole genome shotgun sequence of Salinispora arenicola NBRC 105043.</title>
        <authorList>
            <person name="Komaki H."/>
            <person name="Tamura T."/>
        </authorList>
    </citation>
    <scope>NUCLEOTIDE SEQUENCE [LARGE SCALE GENOMIC DNA]</scope>
    <source>
        <strain evidence="6 9">NBRC 105043</strain>
    </source>
</reference>
<keyword evidence="1" id="KW-0805">Transcription regulation</keyword>
<reference evidence="7 8" key="1">
    <citation type="submission" date="2019-06" db="EMBL/GenBank/DDBJ databases">
        <title>Sequencing the genomes of 1000 actinobacteria strains.</title>
        <authorList>
            <person name="Klenk H.-P."/>
        </authorList>
    </citation>
    <scope>NUCLEOTIDE SEQUENCE [LARGE SCALE GENOMIC DNA]</scope>
    <source>
        <strain evidence="7 8">DSM 44819</strain>
    </source>
</reference>
<dbReference type="SUPFAM" id="SSF48498">
    <property type="entry name" value="Tetracyclin repressor-like, C-terminal domain"/>
    <property type="match status" value="1"/>
</dbReference>
<feature type="DNA-binding region" description="H-T-H motif" evidence="4">
    <location>
        <begin position="47"/>
        <end position="66"/>
    </location>
</feature>